<keyword evidence="2" id="KW-0732">Signal</keyword>
<name>A0A9R1U6S6_9HYME</name>
<evidence type="ECO:0000256" key="2">
    <source>
        <dbReference type="SAM" id="SignalP"/>
    </source>
</evidence>
<dbReference type="RefSeq" id="XP_011311066.1">
    <property type="nucleotide sequence ID" value="XM_011312764.1"/>
</dbReference>
<feature type="compositionally biased region" description="Polar residues" evidence="1">
    <location>
        <begin position="155"/>
        <end position="169"/>
    </location>
</feature>
<feature type="compositionally biased region" description="Low complexity" evidence="1">
    <location>
        <begin position="70"/>
        <end position="90"/>
    </location>
</feature>
<evidence type="ECO:0000256" key="1">
    <source>
        <dbReference type="SAM" id="MobiDB-lite"/>
    </source>
</evidence>
<keyword evidence="3" id="KW-1185">Reference proteome</keyword>
<feature type="region of interest" description="Disordered" evidence="1">
    <location>
        <begin position="300"/>
        <end position="319"/>
    </location>
</feature>
<accession>A0A9R1U6S6</accession>
<feature type="signal peptide" evidence="2">
    <location>
        <begin position="1"/>
        <end position="21"/>
    </location>
</feature>
<dbReference type="GeneID" id="105271301"/>
<feature type="compositionally biased region" description="Low complexity" evidence="1">
    <location>
        <begin position="301"/>
        <end position="319"/>
    </location>
</feature>
<evidence type="ECO:0000313" key="3">
    <source>
        <dbReference type="Proteomes" id="UP000694866"/>
    </source>
</evidence>
<feature type="chain" id="PRO_5040399746" evidence="2">
    <location>
        <begin position="22"/>
        <end position="334"/>
    </location>
</feature>
<protein>
    <submittedName>
        <fullName evidence="4">RNA-binding protein FUS-like</fullName>
    </submittedName>
</protein>
<organism evidence="3 4">
    <name type="scientific">Fopius arisanus</name>
    <dbReference type="NCBI Taxonomy" id="64838"/>
    <lineage>
        <taxon>Eukaryota</taxon>
        <taxon>Metazoa</taxon>
        <taxon>Ecdysozoa</taxon>
        <taxon>Arthropoda</taxon>
        <taxon>Hexapoda</taxon>
        <taxon>Insecta</taxon>
        <taxon>Pterygota</taxon>
        <taxon>Neoptera</taxon>
        <taxon>Endopterygota</taxon>
        <taxon>Hymenoptera</taxon>
        <taxon>Apocrita</taxon>
        <taxon>Ichneumonoidea</taxon>
        <taxon>Braconidae</taxon>
        <taxon>Opiinae</taxon>
        <taxon>Fopius</taxon>
    </lineage>
</organism>
<dbReference type="OrthoDB" id="10676702at2759"/>
<feature type="region of interest" description="Disordered" evidence="1">
    <location>
        <begin position="155"/>
        <end position="199"/>
    </location>
</feature>
<gene>
    <name evidence="4" type="primary">LOC105271301</name>
</gene>
<feature type="compositionally biased region" description="Polar residues" evidence="1">
    <location>
        <begin position="91"/>
        <end position="121"/>
    </location>
</feature>
<sequence length="334" mass="34783">MFSTAIIIIALLANAACPVICYTLSRPQDYTSGSYTPSAFKSSKDRQDLLTSSYPTSISPRYSSVYGNPSYPEGSQSSGYSPSSASTAESLNTLTASYQSDSGSESNYSPQGATLDYSSPHTSGSVGFSGYTGSQGGGQDLGLEYASPSTVSYTSKATSYTSGQSNSSPGNYGGHSGSYQGYSGFPGGRHPEGHQGTFPESHRLSQMPNALKSLMSSIHRDNPGSYHAAPNYIHSSLPNSNYKQHTSSGQFFAGGFPKAPGKIIIIKDGPGAHGIMNPENYPSGMFAGGSGYKVRSAGPFSSGHHYPSPSSSYTSGYSNNGHPPAGPGSYFGYS</sequence>
<dbReference type="Proteomes" id="UP000694866">
    <property type="component" value="Unplaced"/>
</dbReference>
<dbReference type="AlphaFoldDB" id="A0A9R1U6S6"/>
<dbReference type="KEGG" id="fas:105271301"/>
<reference evidence="4" key="1">
    <citation type="submission" date="2025-08" db="UniProtKB">
        <authorList>
            <consortium name="RefSeq"/>
        </authorList>
    </citation>
    <scope>IDENTIFICATION</scope>
    <source>
        <strain evidence="4">USDA-PBARC FA_bdor</strain>
        <tissue evidence="4">Whole organism</tissue>
    </source>
</reference>
<evidence type="ECO:0000313" key="4">
    <source>
        <dbReference type="RefSeq" id="XP_011311066.1"/>
    </source>
</evidence>
<feature type="region of interest" description="Disordered" evidence="1">
    <location>
        <begin position="63"/>
        <end position="121"/>
    </location>
</feature>
<proteinExistence type="predicted"/>